<sequence>MPGSSEEPPRRPRHRRFRLLSFLLLVVAALLVLDATGNLPPSIQRVCAAAHLCGHDLLPGPARMTRLEFPVTENPSSRQPTHARILAQRSGDDWIMTLQIDALRGAARYSLIQVIATREPPLAGARTVLTLHDQNRQPVLNGRWEMTVSVPNEVFRNPEWVLHYRADTIDALAVSEDIAPYIRRRGAIR</sequence>
<proteinExistence type="predicted"/>
<evidence type="ECO:0000313" key="2">
    <source>
        <dbReference type="Proteomes" id="UP000766336"/>
    </source>
</evidence>
<evidence type="ECO:0000313" key="1">
    <source>
        <dbReference type="EMBL" id="MBS7811613.1"/>
    </source>
</evidence>
<comment type="caution">
    <text evidence="1">The sequence shown here is derived from an EMBL/GenBank/DDBJ whole genome shotgun (WGS) entry which is preliminary data.</text>
</comment>
<dbReference type="EMBL" id="JAHCDA010000002">
    <property type="protein sequence ID" value="MBS7811613.1"/>
    <property type="molecule type" value="Genomic_DNA"/>
</dbReference>
<gene>
    <name evidence="1" type="ORF">KHU32_11755</name>
</gene>
<protein>
    <submittedName>
        <fullName evidence="1">Uncharacterized protein</fullName>
    </submittedName>
</protein>
<organism evidence="1 2">
    <name type="scientific">Roseococcus pinisoli</name>
    <dbReference type="NCBI Taxonomy" id="2835040"/>
    <lineage>
        <taxon>Bacteria</taxon>
        <taxon>Pseudomonadati</taxon>
        <taxon>Pseudomonadota</taxon>
        <taxon>Alphaproteobacteria</taxon>
        <taxon>Acetobacterales</taxon>
        <taxon>Roseomonadaceae</taxon>
        <taxon>Roseococcus</taxon>
    </lineage>
</organism>
<dbReference type="Proteomes" id="UP000766336">
    <property type="component" value="Unassembled WGS sequence"/>
</dbReference>
<keyword evidence="2" id="KW-1185">Reference proteome</keyword>
<dbReference type="RefSeq" id="WP_213670278.1">
    <property type="nucleotide sequence ID" value="NZ_JAHCDA010000002.1"/>
</dbReference>
<name>A0ABS5QE09_9PROT</name>
<reference evidence="1 2" key="1">
    <citation type="submission" date="2021-05" db="EMBL/GenBank/DDBJ databases">
        <title>Roseococcus sp. XZZS9, whole genome shotgun sequencing project.</title>
        <authorList>
            <person name="Zhao G."/>
            <person name="Shen L."/>
        </authorList>
    </citation>
    <scope>NUCLEOTIDE SEQUENCE [LARGE SCALE GENOMIC DNA]</scope>
    <source>
        <strain evidence="1 2">XZZS9</strain>
    </source>
</reference>
<accession>A0ABS5QE09</accession>